<protein>
    <submittedName>
        <fullName evidence="2">Uncharacterized protein</fullName>
    </submittedName>
</protein>
<feature type="non-terminal residue" evidence="2">
    <location>
        <position position="282"/>
    </location>
</feature>
<feature type="coiled-coil region" evidence="1">
    <location>
        <begin position="22"/>
        <end position="56"/>
    </location>
</feature>
<reference evidence="2" key="1">
    <citation type="submission" date="2018-05" db="EMBL/GenBank/DDBJ databases">
        <authorList>
            <person name="Lanie J.A."/>
            <person name="Ng W.-L."/>
            <person name="Kazmierczak K.M."/>
            <person name="Andrzejewski T.M."/>
            <person name="Davidsen T.M."/>
            <person name="Wayne K.J."/>
            <person name="Tettelin H."/>
            <person name="Glass J.I."/>
            <person name="Rusch D."/>
            <person name="Podicherti R."/>
            <person name="Tsui H.-C.T."/>
            <person name="Winkler M.E."/>
        </authorList>
    </citation>
    <scope>NUCLEOTIDE SEQUENCE</scope>
</reference>
<feature type="non-terminal residue" evidence="2">
    <location>
        <position position="1"/>
    </location>
</feature>
<keyword evidence="1" id="KW-0175">Coiled coil</keyword>
<organism evidence="2">
    <name type="scientific">marine metagenome</name>
    <dbReference type="NCBI Taxonomy" id="408172"/>
    <lineage>
        <taxon>unclassified sequences</taxon>
        <taxon>metagenomes</taxon>
        <taxon>ecological metagenomes</taxon>
    </lineage>
</organism>
<proteinExistence type="predicted"/>
<evidence type="ECO:0000313" key="2">
    <source>
        <dbReference type="EMBL" id="SVD49919.1"/>
    </source>
</evidence>
<evidence type="ECO:0000256" key="1">
    <source>
        <dbReference type="SAM" id="Coils"/>
    </source>
</evidence>
<dbReference type="EMBL" id="UINC01154562">
    <property type="protein sequence ID" value="SVD49919.1"/>
    <property type="molecule type" value="Genomic_DNA"/>
</dbReference>
<gene>
    <name evidence="2" type="ORF">METZ01_LOCUS402773</name>
</gene>
<sequence length="282" mass="32564">NRKMQNIEKTYFISERSLQQKLAAGEIALNSVKTELAILEQEKRTTISELKILQDQKRAGINAIEKNKKLFSTHFSALKVTRDTLAEEKTQTQIGLDLITASITDINTRMDPLLAQSDELQKAQGRLEIEINSQIAEVQGISVKIQDNINGIEKTDRVIHKEQKRLRREEQDLNVSVRDLEIRLEVANKYVREQQGQLEIVNKNKDHLIQLLSDKEKKLLEIEKALDTTMNSIKDKQKLKKFIKIEQTLTTNISRAEKDLDHLQENYRALNRVLTDRDQSAN</sequence>
<accession>A0A382VTS2</accession>
<feature type="coiled-coil region" evidence="1">
    <location>
        <begin position="152"/>
        <end position="183"/>
    </location>
</feature>
<dbReference type="AlphaFoldDB" id="A0A382VTS2"/>
<name>A0A382VTS2_9ZZZZ</name>
<feature type="coiled-coil region" evidence="1">
    <location>
        <begin position="246"/>
        <end position="273"/>
    </location>
</feature>